<dbReference type="PRINTS" id="PR00837">
    <property type="entry name" value="V5TPXLIKE"/>
</dbReference>
<evidence type="ECO:0000259" key="1">
    <source>
        <dbReference type="SMART" id="SM00198"/>
    </source>
</evidence>
<dbReference type="OrthoDB" id="674273at2759"/>
<dbReference type="Pfam" id="PF00188">
    <property type="entry name" value="CAP"/>
    <property type="match status" value="1"/>
</dbReference>
<reference evidence="2" key="1">
    <citation type="journal article" date="2012" name="Nat. Genet.">
        <title>Whole-genome sequence of Schistosoma haematobium.</title>
        <authorList>
            <person name="Young N.D."/>
            <person name="Jex A.R."/>
            <person name="Li B."/>
            <person name="Liu S."/>
            <person name="Yang L."/>
            <person name="Xiong Z."/>
            <person name="Li Y."/>
            <person name="Cantacessi C."/>
            <person name="Hall R.S."/>
            <person name="Xu X."/>
            <person name="Chen F."/>
            <person name="Wu X."/>
            <person name="Zerlotini A."/>
            <person name="Oliveira G."/>
            <person name="Hofmann A."/>
            <person name="Zhang G."/>
            <person name="Fang X."/>
            <person name="Kang Y."/>
            <person name="Campbell B.E."/>
            <person name="Loukas A."/>
            <person name="Ranganathan S."/>
            <person name="Rollinson D."/>
            <person name="Rinaldi G."/>
            <person name="Brindley P.J."/>
            <person name="Yang H."/>
            <person name="Wang J."/>
            <person name="Wang J."/>
            <person name="Gasser R.B."/>
        </authorList>
    </citation>
    <scope>NUCLEOTIDE SEQUENCE</scope>
</reference>
<accession>A0A922LF23</accession>
<dbReference type="RefSeq" id="XP_051065493.1">
    <property type="nucleotide sequence ID" value="XM_051216867.1"/>
</dbReference>
<dbReference type="InterPro" id="IPR014044">
    <property type="entry name" value="CAP_dom"/>
</dbReference>
<dbReference type="Gene3D" id="3.40.33.10">
    <property type="entry name" value="CAP"/>
    <property type="match status" value="1"/>
</dbReference>
<sequence>MQAVHTNHLFNMHKTQFSLIVLVLLNVYGNRAIFWNIENSELLVLHNAYRRDIKYGTVLDQPKADSMLKLQWSHKLAKLAQAWAFHCVPTRSNLTMRDGSKWTYVGQNIAVVSKVRDAVSVWFDEHKNYNFNKNICRPNKTCANYKQLAFADTTHIGCGFAKCKNLEAPNNILVVCNYGPGGKYINRKPYEPRFYEDLPYFIIV</sequence>
<name>A0A922LF23_SCHHA</name>
<dbReference type="KEGG" id="shx:MS3_00008539"/>
<proteinExistence type="predicted"/>
<reference evidence="2" key="3">
    <citation type="submission" date="2021-06" db="EMBL/GenBank/DDBJ databases">
        <title>Chromosome-level genome assembly for S. haematobium.</title>
        <authorList>
            <person name="Stroehlein A.J."/>
        </authorList>
    </citation>
    <scope>NUCLEOTIDE SEQUENCE</scope>
</reference>
<reference evidence="2" key="4">
    <citation type="journal article" date="2022" name="PLoS Pathog.">
        <title>Chromosome-level genome of Schistosoma haematobium underpins genome-wide explorations of molecular variation.</title>
        <authorList>
            <person name="Stroehlein A.J."/>
            <person name="Korhonen P.K."/>
            <person name="Lee V.V."/>
            <person name="Ralph S.A."/>
            <person name="Mentink-Kane M."/>
            <person name="You H."/>
            <person name="McManus D.P."/>
            <person name="Tchuente L.T."/>
            <person name="Stothard J.R."/>
            <person name="Kaur P."/>
            <person name="Dudchenko O."/>
            <person name="Aiden E.L."/>
            <person name="Yang B."/>
            <person name="Yang H."/>
            <person name="Emery A.M."/>
            <person name="Webster B.L."/>
            <person name="Brindley P.J."/>
            <person name="Rollinson D."/>
            <person name="Chang B.C.H."/>
            <person name="Gasser R.B."/>
            <person name="Young N.D."/>
        </authorList>
    </citation>
    <scope>NUCLEOTIDE SEQUENCE</scope>
</reference>
<dbReference type="AlphaFoldDB" id="A0A922LF23"/>
<dbReference type="SUPFAM" id="SSF55797">
    <property type="entry name" value="PR-1-like"/>
    <property type="match status" value="1"/>
</dbReference>
<reference evidence="2" key="2">
    <citation type="journal article" date="2019" name="Gigascience">
        <title>High-quality Schistosoma haematobium genome achieved by single-molecule and long-range sequencing.</title>
        <authorList>
            <person name="Stroehlein A.J."/>
            <person name="Korhonen P.K."/>
            <person name="Chong T.M."/>
            <person name="Lim Y.L."/>
            <person name="Chan K.G."/>
            <person name="Webster B."/>
            <person name="Rollinson D."/>
            <person name="Brindley P.J."/>
            <person name="Gasser R.B."/>
            <person name="Young N.D."/>
        </authorList>
    </citation>
    <scope>NUCLEOTIDE SEQUENCE</scope>
</reference>
<organism evidence="2 3">
    <name type="scientific">Schistosoma haematobium</name>
    <name type="common">Blood fluke</name>
    <dbReference type="NCBI Taxonomy" id="6185"/>
    <lineage>
        <taxon>Eukaryota</taxon>
        <taxon>Metazoa</taxon>
        <taxon>Spiralia</taxon>
        <taxon>Lophotrochozoa</taxon>
        <taxon>Platyhelminthes</taxon>
        <taxon>Trematoda</taxon>
        <taxon>Digenea</taxon>
        <taxon>Strigeidida</taxon>
        <taxon>Schistosomatoidea</taxon>
        <taxon>Schistosomatidae</taxon>
        <taxon>Schistosoma</taxon>
    </lineage>
</organism>
<dbReference type="PANTHER" id="PTHR10334">
    <property type="entry name" value="CYSTEINE-RICH SECRETORY PROTEIN-RELATED"/>
    <property type="match status" value="1"/>
</dbReference>
<dbReference type="InterPro" id="IPR001283">
    <property type="entry name" value="CRISP-related"/>
</dbReference>
<dbReference type="CDD" id="cd05380">
    <property type="entry name" value="CAP_euk"/>
    <property type="match status" value="1"/>
</dbReference>
<evidence type="ECO:0000313" key="3">
    <source>
        <dbReference type="Proteomes" id="UP000471633"/>
    </source>
</evidence>
<dbReference type="CTD" id="24593001"/>
<dbReference type="EMBL" id="AMPZ03000006">
    <property type="protein sequence ID" value="KAH9581378.1"/>
    <property type="molecule type" value="Genomic_DNA"/>
</dbReference>
<keyword evidence="3" id="KW-1185">Reference proteome</keyword>
<evidence type="ECO:0000313" key="2">
    <source>
        <dbReference type="EMBL" id="KAH9581378.1"/>
    </source>
</evidence>
<dbReference type="GeneID" id="24593001"/>
<dbReference type="InterPro" id="IPR035940">
    <property type="entry name" value="CAP_sf"/>
</dbReference>
<comment type="caution">
    <text evidence="2">The sequence shown here is derived from an EMBL/GenBank/DDBJ whole genome shotgun (WGS) entry which is preliminary data.</text>
</comment>
<protein>
    <submittedName>
        <fullName evidence="2">Peptidase inhibitor 16</fullName>
    </submittedName>
</protein>
<gene>
    <name evidence="2" type="primary">PI16_1</name>
    <name evidence="2" type="ORF">MS3_00008539</name>
</gene>
<feature type="domain" description="SCP" evidence="1">
    <location>
        <begin position="37"/>
        <end position="186"/>
    </location>
</feature>
<dbReference type="SMART" id="SM00198">
    <property type="entry name" value="SCP"/>
    <property type="match status" value="1"/>
</dbReference>
<dbReference type="Proteomes" id="UP000471633">
    <property type="component" value="Unassembled WGS sequence"/>
</dbReference>